<keyword evidence="2" id="KW-0812">Transmembrane</keyword>
<accession>A0A3T0T6Z9</accession>
<evidence type="ECO:0008006" key="5">
    <source>
        <dbReference type="Google" id="ProtNLM"/>
    </source>
</evidence>
<evidence type="ECO:0000256" key="2">
    <source>
        <dbReference type="SAM" id="Phobius"/>
    </source>
</evidence>
<keyword evidence="2" id="KW-0472">Membrane</keyword>
<organism evidence="3 4">
    <name type="scientific">Rathayibacter festucae DSM 15932</name>
    <dbReference type="NCBI Taxonomy" id="1328866"/>
    <lineage>
        <taxon>Bacteria</taxon>
        <taxon>Bacillati</taxon>
        <taxon>Actinomycetota</taxon>
        <taxon>Actinomycetes</taxon>
        <taxon>Micrococcales</taxon>
        <taxon>Microbacteriaceae</taxon>
        <taxon>Rathayibacter</taxon>
    </lineage>
</organism>
<protein>
    <recommendedName>
        <fullName evidence="5">Phage holin family protein</fullName>
    </recommendedName>
</protein>
<sequence>MGAHRASAEPTPGERAGSTSLGDLLGEVSRDLSTLIRQEMALAKAEIKESAGKAGKGAGLLGGAGYAALMAVLFLSIALWWALGTLVGNGWSGVIVAVIWGVVAAILFAVGRKSLKQVDGVPETVDTLKQIPETLKPNGAGR</sequence>
<dbReference type="Proteomes" id="UP000285317">
    <property type="component" value="Chromosome"/>
</dbReference>
<keyword evidence="2" id="KW-1133">Transmembrane helix</keyword>
<reference evidence="3 4" key="1">
    <citation type="submission" date="2018-03" db="EMBL/GenBank/DDBJ databases">
        <title>Bacteriophage NCPPB3778 and a type I-E CRISPR drive the evolution of the US Biological Select Agent, Rathayibacter toxicus.</title>
        <authorList>
            <person name="Davis E.W.II."/>
            <person name="Tabima J.F."/>
            <person name="Weisberg A.J."/>
            <person name="Dantas Lopes L."/>
            <person name="Wiseman M.S."/>
            <person name="Wiseman M.S."/>
            <person name="Pupko T."/>
            <person name="Belcher M.S."/>
            <person name="Sechler A.J."/>
            <person name="Tancos M.A."/>
            <person name="Schroeder B.K."/>
            <person name="Murray T.D."/>
            <person name="Luster D.G."/>
            <person name="Schneider W.L."/>
            <person name="Rogers E."/>
            <person name="Andreote F.D."/>
            <person name="Grunwald N.J."/>
            <person name="Putnam M.L."/>
            <person name="Chang J.H."/>
        </authorList>
    </citation>
    <scope>NUCLEOTIDE SEQUENCE [LARGE SCALE GENOMIC DNA]</scope>
    <source>
        <strain evidence="3 4">DSM 15932</strain>
    </source>
</reference>
<dbReference type="KEGG" id="rfs:C1I64_15520"/>
<dbReference type="Pfam" id="PF07332">
    <property type="entry name" value="Phage_holin_3_6"/>
    <property type="match status" value="1"/>
</dbReference>
<proteinExistence type="predicted"/>
<dbReference type="AlphaFoldDB" id="A0A3T0T6Z9"/>
<feature type="transmembrane region" description="Helical" evidence="2">
    <location>
        <begin position="89"/>
        <end position="110"/>
    </location>
</feature>
<gene>
    <name evidence="3" type="ORF">C1I64_15520</name>
</gene>
<dbReference type="EMBL" id="CP028137">
    <property type="protein sequence ID" value="AZZ54370.1"/>
    <property type="molecule type" value="Genomic_DNA"/>
</dbReference>
<dbReference type="InterPro" id="IPR009937">
    <property type="entry name" value="Phage_holin_3_6"/>
</dbReference>
<evidence type="ECO:0000313" key="3">
    <source>
        <dbReference type="EMBL" id="AZZ54370.1"/>
    </source>
</evidence>
<feature type="transmembrane region" description="Helical" evidence="2">
    <location>
        <begin position="58"/>
        <end position="83"/>
    </location>
</feature>
<evidence type="ECO:0000256" key="1">
    <source>
        <dbReference type="SAM" id="MobiDB-lite"/>
    </source>
</evidence>
<evidence type="ECO:0000313" key="4">
    <source>
        <dbReference type="Proteomes" id="UP000285317"/>
    </source>
</evidence>
<feature type="region of interest" description="Disordered" evidence="1">
    <location>
        <begin position="1"/>
        <end position="21"/>
    </location>
</feature>
<name>A0A3T0T6Z9_9MICO</name>